<comment type="caution">
    <text evidence="10">The sequence shown here is derived from an EMBL/GenBank/DDBJ whole genome shotgun (WGS) entry which is preliminary data.</text>
</comment>
<feature type="domain" description="Protein kinase" evidence="9">
    <location>
        <begin position="32"/>
        <end position="175"/>
    </location>
</feature>
<evidence type="ECO:0000256" key="7">
    <source>
        <dbReference type="ARBA" id="ARBA00023136"/>
    </source>
</evidence>
<evidence type="ECO:0000256" key="4">
    <source>
        <dbReference type="ARBA" id="ARBA00022741"/>
    </source>
</evidence>
<evidence type="ECO:0000256" key="1">
    <source>
        <dbReference type="ARBA" id="ARBA00004370"/>
    </source>
</evidence>
<dbReference type="GO" id="GO:0043235">
    <property type="term" value="C:receptor complex"/>
    <property type="evidence" value="ECO:0007669"/>
    <property type="project" value="TreeGrafter"/>
</dbReference>
<dbReference type="AlphaFoldDB" id="A0A9P4UXT7"/>
<reference evidence="10" key="1">
    <citation type="journal article" date="2020" name="Stud. Mycol.">
        <title>101 Dothideomycetes genomes: a test case for predicting lifestyles and emergence of pathogens.</title>
        <authorList>
            <person name="Haridas S."/>
            <person name="Albert R."/>
            <person name="Binder M."/>
            <person name="Bloem J."/>
            <person name="Labutti K."/>
            <person name="Salamov A."/>
            <person name="Andreopoulos B."/>
            <person name="Baker S."/>
            <person name="Barry K."/>
            <person name="Bills G."/>
            <person name="Bluhm B."/>
            <person name="Cannon C."/>
            <person name="Castanera R."/>
            <person name="Culley D."/>
            <person name="Daum C."/>
            <person name="Ezra D."/>
            <person name="Gonzalez J."/>
            <person name="Henrissat B."/>
            <person name="Kuo A."/>
            <person name="Liang C."/>
            <person name="Lipzen A."/>
            <person name="Lutzoni F."/>
            <person name="Magnuson J."/>
            <person name="Mondo S."/>
            <person name="Nolan M."/>
            <person name="Ohm R."/>
            <person name="Pangilinan J."/>
            <person name="Park H.-J."/>
            <person name="Ramirez L."/>
            <person name="Alfaro M."/>
            <person name="Sun H."/>
            <person name="Tritt A."/>
            <person name="Yoshinaga Y."/>
            <person name="Zwiers L.-H."/>
            <person name="Turgeon B."/>
            <person name="Goodwin S."/>
            <person name="Spatafora J."/>
            <person name="Crous P."/>
            <person name="Grigoriev I."/>
        </authorList>
    </citation>
    <scope>NUCLEOTIDE SEQUENCE</scope>
    <source>
        <strain evidence="10">CBS 125425</strain>
    </source>
</reference>
<accession>A0A9P4UXT7</accession>
<organism evidence="10 11">
    <name type="scientific">Polyplosphaeria fusca</name>
    <dbReference type="NCBI Taxonomy" id="682080"/>
    <lineage>
        <taxon>Eukaryota</taxon>
        <taxon>Fungi</taxon>
        <taxon>Dikarya</taxon>
        <taxon>Ascomycota</taxon>
        <taxon>Pezizomycotina</taxon>
        <taxon>Dothideomycetes</taxon>
        <taxon>Pleosporomycetidae</taxon>
        <taxon>Pleosporales</taxon>
        <taxon>Tetraplosphaeriaceae</taxon>
        <taxon>Polyplosphaeria</taxon>
    </lineage>
</organism>
<evidence type="ECO:0000256" key="6">
    <source>
        <dbReference type="ARBA" id="ARBA00022989"/>
    </source>
</evidence>
<evidence type="ECO:0000259" key="9">
    <source>
        <dbReference type="PROSITE" id="PS50011"/>
    </source>
</evidence>
<evidence type="ECO:0000256" key="3">
    <source>
        <dbReference type="ARBA" id="ARBA00022729"/>
    </source>
</evidence>
<dbReference type="GO" id="GO:0004714">
    <property type="term" value="F:transmembrane receptor protein tyrosine kinase activity"/>
    <property type="evidence" value="ECO:0007669"/>
    <property type="project" value="TreeGrafter"/>
</dbReference>
<dbReference type="GO" id="GO:0005524">
    <property type="term" value="F:ATP binding"/>
    <property type="evidence" value="ECO:0007669"/>
    <property type="project" value="UniProtKB-KW"/>
</dbReference>
<evidence type="ECO:0000256" key="2">
    <source>
        <dbReference type="ARBA" id="ARBA00022692"/>
    </source>
</evidence>
<keyword evidence="7" id="KW-0472">Membrane</keyword>
<evidence type="ECO:0000256" key="8">
    <source>
        <dbReference type="ARBA" id="ARBA00023170"/>
    </source>
</evidence>
<keyword evidence="4" id="KW-0547">Nucleotide-binding</keyword>
<dbReference type="Pfam" id="PF07714">
    <property type="entry name" value="PK_Tyr_Ser-Thr"/>
    <property type="match status" value="1"/>
</dbReference>
<gene>
    <name evidence="10" type="ORF">EJ04DRAFT_397234</name>
</gene>
<feature type="non-terminal residue" evidence="10">
    <location>
        <position position="175"/>
    </location>
</feature>
<keyword evidence="8" id="KW-0675">Receptor</keyword>
<dbReference type="OrthoDB" id="626167at2759"/>
<evidence type="ECO:0000256" key="5">
    <source>
        <dbReference type="ARBA" id="ARBA00022840"/>
    </source>
</evidence>
<feature type="non-terminal residue" evidence="10">
    <location>
        <position position="1"/>
    </location>
</feature>
<comment type="subcellular location">
    <subcellularLocation>
        <location evidence="1">Membrane</location>
    </subcellularLocation>
</comment>
<dbReference type="PANTHER" id="PTHR24416:SF550">
    <property type="entry name" value="FIBROBLAST GROWTH FACTOR RECEPTOR HOMOLOG 1-RELATED"/>
    <property type="match status" value="1"/>
</dbReference>
<evidence type="ECO:0000313" key="11">
    <source>
        <dbReference type="Proteomes" id="UP000799444"/>
    </source>
</evidence>
<keyword evidence="6" id="KW-1133">Transmembrane helix</keyword>
<keyword evidence="5" id="KW-0067">ATP-binding</keyword>
<keyword evidence="3" id="KW-0732">Signal</keyword>
<dbReference type="InterPro" id="IPR001245">
    <property type="entry name" value="Ser-Thr/Tyr_kinase_cat_dom"/>
</dbReference>
<keyword evidence="10" id="KW-0808">Transferase</keyword>
<proteinExistence type="predicted"/>
<dbReference type="PROSITE" id="PS00108">
    <property type="entry name" value="PROTEIN_KINASE_ST"/>
    <property type="match status" value="1"/>
</dbReference>
<keyword evidence="10" id="KW-0418">Kinase</keyword>
<keyword evidence="2" id="KW-0812">Transmembrane</keyword>
<dbReference type="InterPro" id="IPR008271">
    <property type="entry name" value="Ser/Thr_kinase_AS"/>
</dbReference>
<dbReference type="Gene3D" id="1.10.510.10">
    <property type="entry name" value="Transferase(Phosphotransferase) domain 1"/>
    <property type="match status" value="1"/>
</dbReference>
<dbReference type="PANTHER" id="PTHR24416">
    <property type="entry name" value="TYROSINE-PROTEIN KINASE RECEPTOR"/>
    <property type="match status" value="1"/>
</dbReference>
<dbReference type="PROSITE" id="PS50011">
    <property type="entry name" value="PROTEIN_KINASE_DOM"/>
    <property type="match status" value="1"/>
</dbReference>
<name>A0A9P4UXT7_9PLEO</name>
<dbReference type="Proteomes" id="UP000799444">
    <property type="component" value="Unassembled WGS sequence"/>
</dbReference>
<dbReference type="EMBL" id="ML996252">
    <property type="protein sequence ID" value="KAF2729238.1"/>
    <property type="molecule type" value="Genomic_DNA"/>
</dbReference>
<dbReference type="InterPro" id="IPR050122">
    <property type="entry name" value="RTK"/>
</dbReference>
<evidence type="ECO:0000313" key="10">
    <source>
        <dbReference type="EMBL" id="KAF2729238.1"/>
    </source>
</evidence>
<dbReference type="InterPro" id="IPR000719">
    <property type="entry name" value="Prot_kinase_dom"/>
</dbReference>
<protein>
    <submittedName>
        <fullName evidence="10">Kinase-like protein</fullName>
    </submittedName>
</protein>
<dbReference type="InterPro" id="IPR011009">
    <property type="entry name" value="Kinase-like_dom_sf"/>
</dbReference>
<keyword evidence="11" id="KW-1185">Reference proteome</keyword>
<dbReference type="SUPFAM" id="SSF56112">
    <property type="entry name" value="Protein kinase-like (PK-like)"/>
    <property type="match status" value="1"/>
</dbReference>
<dbReference type="GO" id="GO:0005886">
    <property type="term" value="C:plasma membrane"/>
    <property type="evidence" value="ECO:0007669"/>
    <property type="project" value="TreeGrafter"/>
</dbReference>
<sequence length="175" mass="19462">FSRPGGAEIRSLDDLLRTIQPLNIRLYDAASLRHPQKVGEGASYTVFRYADSGTKEAVAVKQIKLPDDANNHQAFQNRVECVLKDIEVMCHPPISQHENIVTLLGYGWGLRMGDIIPFIVTDFAALGTLRDYLRSETVTMQSKLALCSQVACGLNRLHWASVAHGDLKLENVLVF</sequence>
<dbReference type="GO" id="GO:0007169">
    <property type="term" value="P:cell surface receptor protein tyrosine kinase signaling pathway"/>
    <property type="evidence" value="ECO:0007669"/>
    <property type="project" value="TreeGrafter"/>
</dbReference>